<dbReference type="GO" id="GO:0000444">
    <property type="term" value="C:MIS12/MIND type complex"/>
    <property type="evidence" value="ECO:0007669"/>
    <property type="project" value="TreeGrafter"/>
</dbReference>
<dbReference type="RefSeq" id="XP_002341295.1">
    <property type="nucleotide sequence ID" value="XM_002341254.1"/>
</dbReference>
<dbReference type="EMBL" id="EQ962652">
    <property type="protein sequence ID" value="EED23908.1"/>
    <property type="molecule type" value="Genomic_DNA"/>
</dbReference>
<dbReference type="AlphaFoldDB" id="B8LUQ1"/>
<dbReference type="InParanoid" id="B8LUQ1"/>
<dbReference type="eggNOG" id="ENOG502SA1D">
    <property type="taxonomic scope" value="Eukaryota"/>
</dbReference>
<protein>
    <recommendedName>
        <fullName evidence="4">Kinetochore protein mis14</fullName>
    </recommendedName>
</protein>
<dbReference type="PANTHER" id="PTHR31749:SF3">
    <property type="entry name" value="KINETOCHORE-ASSOCIATED PROTEIN NSL1 HOMOLOG"/>
    <property type="match status" value="1"/>
</dbReference>
<dbReference type="STRING" id="441959.B8LUQ1"/>
<dbReference type="PhylomeDB" id="B8LUQ1"/>
<dbReference type="HOGENOM" id="CLU_070604_0_0_1"/>
<sequence>MQSEHYRKIELQSPADLTYLYTNAIALSRQKLDLHFPPSASYSQNGNQLDPMKERVKELVDDFIRQTYTYASDSLSINGLEFDSASLSAAAAASKSKGSALPFPATFSAPDETVEYEPYDGKLASRVSSLYAQLESLTTTVAQLRRDAPRKTARMYAGNLKKILDREDEEFQRQQQQQEEEEQGKRKRRRIDNDKDGDDTNIHEEEEEEEEGINPEYRLDIPFGTAAERERWHSGEIAEIYTDTLRTLLRLQGEELAGTEADTEDSDKKAISTTVATAERAERAVEVVEKMV</sequence>
<dbReference type="Proteomes" id="UP000001745">
    <property type="component" value="Unassembled WGS sequence"/>
</dbReference>
<dbReference type="GO" id="GO:0000070">
    <property type="term" value="P:mitotic sister chromatid segregation"/>
    <property type="evidence" value="ECO:0007669"/>
    <property type="project" value="InterPro"/>
</dbReference>
<proteinExistence type="predicted"/>
<name>B8LUQ1_TALSN</name>
<evidence type="ECO:0000313" key="2">
    <source>
        <dbReference type="EMBL" id="EED23908.1"/>
    </source>
</evidence>
<dbReference type="OrthoDB" id="2135762at2759"/>
<dbReference type="PANTHER" id="PTHR31749">
    <property type="entry name" value="KINETOCHORE-ASSOCIATED PROTEIN NSL1 HOMOLOG"/>
    <property type="match status" value="1"/>
</dbReference>
<reference evidence="3" key="1">
    <citation type="journal article" date="2015" name="Genome Announc.">
        <title>Genome sequence of the AIDS-associated pathogen Penicillium marneffei (ATCC18224) and its near taxonomic relative Talaromyces stipitatus (ATCC10500).</title>
        <authorList>
            <person name="Nierman W.C."/>
            <person name="Fedorova-Abrams N.D."/>
            <person name="Andrianopoulos A."/>
        </authorList>
    </citation>
    <scope>NUCLEOTIDE SEQUENCE [LARGE SCALE GENOMIC DNA]</scope>
    <source>
        <strain evidence="3">ATCC 10500 / CBS 375.48 / QM 6759 / NRRL 1006</strain>
    </source>
</reference>
<evidence type="ECO:0000313" key="3">
    <source>
        <dbReference type="Proteomes" id="UP000001745"/>
    </source>
</evidence>
<evidence type="ECO:0000256" key="1">
    <source>
        <dbReference type="SAM" id="MobiDB-lite"/>
    </source>
</evidence>
<gene>
    <name evidence="2" type="ORF">TSTA_072980</name>
</gene>
<accession>B8LUQ1</accession>
<feature type="compositionally biased region" description="Acidic residues" evidence="1">
    <location>
        <begin position="204"/>
        <end position="213"/>
    </location>
</feature>
<feature type="compositionally biased region" description="Basic and acidic residues" evidence="1">
    <location>
        <begin position="191"/>
        <end position="203"/>
    </location>
</feature>
<dbReference type="OMA" id="DFTYLYA"/>
<keyword evidence="3" id="KW-1185">Reference proteome</keyword>
<dbReference type="GeneID" id="8104224"/>
<feature type="region of interest" description="Disordered" evidence="1">
    <location>
        <begin position="168"/>
        <end position="217"/>
    </location>
</feature>
<dbReference type="InterPro" id="IPR013950">
    <property type="entry name" value="Mis14/Nsl1"/>
</dbReference>
<dbReference type="Pfam" id="PF08641">
    <property type="entry name" value="Mis14"/>
    <property type="match status" value="1"/>
</dbReference>
<organism evidence="2 3">
    <name type="scientific">Talaromyces stipitatus (strain ATCC 10500 / CBS 375.48 / QM 6759 / NRRL 1006)</name>
    <name type="common">Penicillium stipitatum</name>
    <dbReference type="NCBI Taxonomy" id="441959"/>
    <lineage>
        <taxon>Eukaryota</taxon>
        <taxon>Fungi</taxon>
        <taxon>Dikarya</taxon>
        <taxon>Ascomycota</taxon>
        <taxon>Pezizomycotina</taxon>
        <taxon>Eurotiomycetes</taxon>
        <taxon>Eurotiomycetidae</taxon>
        <taxon>Eurotiales</taxon>
        <taxon>Trichocomaceae</taxon>
        <taxon>Talaromyces</taxon>
        <taxon>Talaromyces sect. Talaromyces</taxon>
    </lineage>
</organism>
<dbReference type="VEuPathDB" id="FungiDB:TSTA_072980"/>
<evidence type="ECO:0008006" key="4">
    <source>
        <dbReference type="Google" id="ProtNLM"/>
    </source>
</evidence>